<organism evidence="2 3">
    <name type="scientific">Orchesella cincta</name>
    <name type="common">Springtail</name>
    <name type="synonym">Podura cincta</name>
    <dbReference type="NCBI Taxonomy" id="48709"/>
    <lineage>
        <taxon>Eukaryota</taxon>
        <taxon>Metazoa</taxon>
        <taxon>Ecdysozoa</taxon>
        <taxon>Arthropoda</taxon>
        <taxon>Hexapoda</taxon>
        <taxon>Collembola</taxon>
        <taxon>Entomobryomorpha</taxon>
        <taxon>Entomobryoidea</taxon>
        <taxon>Orchesellidae</taxon>
        <taxon>Orchesellinae</taxon>
        <taxon>Orchesella</taxon>
    </lineage>
</organism>
<evidence type="ECO:0000313" key="3">
    <source>
        <dbReference type="Proteomes" id="UP000094527"/>
    </source>
</evidence>
<dbReference type="EMBL" id="LJIJ01001781">
    <property type="protein sequence ID" value="ODM90818.1"/>
    <property type="molecule type" value="Genomic_DNA"/>
</dbReference>
<keyword evidence="1" id="KW-0732">Signal</keyword>
<protein>
    <recommendedName>
        <fullName evidence="4">Secreted protein</fullName>
    </recommendedName>
</protein>
<dbReference type="AlphaFoldDB" id="A0A1D2MCU8"/>
<sequence>MGKRKLLLLCFVGVVVIFGDAANIPLKTGSSTTRSTPEILAKLGNITSRPPTRTEPGNSTLAIVNGTLKVAKEGHIYSEVVTDPRYNINITKISGEWYPILLTRTAAKLWSECFRSKYPKSNASQETCFLVNYTILDDEIDNTTLRMNFSRGNQFTIVEAELIPDEGQHRSYRKWLTYWPNGGEVPTFFKLNQFKSQIFPFHVQCLFAETTVTSFVALGSLEKNQPRYTWLLVVDFDLKGVVKPDWIIFGRVAEADFTEKISAAAWDTILSIVEGISGLDLNDTLSHQQDDCKIVKFTPPAIGLRYNLNLTMIMGRWYPVMLSKTAASLWSQSFNLEHETIDTIRESCFLIDYEITEDFGDYNKTMNIKISRGNESTNVEAFLLRDKGHRVNLNRNIFSESTLTSIVAAGFLAKNQTRYGWLLVVDSDIHQKFFPDWSILARVKDGISEAALNTVFSIVEGITGLDDRAVATLNHTQSDCRGSAYSNFNE</sequence>
<keyword evidence="3" id="KW-1185">Reference proteome</keyword>
<evidence type="ECO:0008006" key="4">
    <source>
        <dbReference type="Google" id="ProtNLM"/>
    </source>
</evidence>
<evidence type="ECO:0000313" key="2">
    <source>
        <dbReference type="EMBL" id="ODM90818.1"/>
    </source>
</evidence>
<proteinExistence type="predicted"/>
<name>A0A1D2MCU8_ORCCI</name>
<dbReference type="Proteomes" id="UP000094527">
    <property type="component" value="Unassembled WGS sequence"/>
</dbReference>
<feature type="signal peptide" evidence="1">
    <location>
        <begin position="1"/>
        <end position="21"/>
    </location>
</feature>
<accession>A0A1D2MCU8</accession>
<evidence type="ECO:0000256" key="1">
    <source>
        <dbReference type="SAM" id="SignalP"/>
    </source>
</evidence>
<reference evidence="2 3" key="1">
    <citation type="journal article" date="2016" name="Genome Biol. Evol.">
        <title>Gene Family Evolution Reflects Adaptation to Soil Environmental Stressors in the Genome of the Collembolan Orchesella cincta.</title>
        <authorList>
            <person name="Faddeeva-Vakhrusheva A."/>
            <person name="Derks M.F."/>
            <person name="Anvar S.Y."/>
            <person name="Agamennone V."/>
            <person name="Suring W."/>
            <person name="Smit S."/>
            <person name="van Straalen N.M."/>
            <person name="Roelofs D."/>
        </authorList>
    </citation>
    <scope>NUCLEOTIDE SEQUENCE [LARGE SCALE GENOMIC DNA]</scope>
    <source>
        <tissue evidence="2">Mixed pool</tissue>
    </source>
</reference>
<feature type="chain" id="PRO_5008903827" description="Secreted protein" evidence="1">
    <location>
        <begin position="22"/>
        <end position="490"/>
    </location>
</feature>
<gene>
    <name evidence="2" type="ORF">Ocin01_15864</name>
</gene>
<comment type="caution">
    <text evidence="2">The sequence shown here is derived from an EMBL/GenBank/DDBJ whole genome shotgun (WGS) entry which is preliminary data.</text>
</comment>